<dbReference type="PANTHER" id="PTHR32432">
    <property type="entry name" value="CELL DIVISION PROTEIN FTSA-RELATED"/>
    <property type="match status" value="1"/>
</dbReference>
<feature type="domain" description="SHS2" evidence="7">
    <location>
        <begin position="7"/>
        <end position="195"/>
    </location>
</feature>
<dbReference type="CDD" id="cd24048">
    <property type="entry name" value="ASKHA_NBD_FtsA"/>
    <property type="match status" value="1"/>
</dbReference>
<gene>
    <name evidence="5 8" type="primary">ftsA</name>
    <name evidence="8" type="ordered locus">SULAZ_1190</name>
</gene>
<keyword evidence="3 5" id="KW-0472">Membrane</keyword>
<comment type="subcellular location">
    <subcellularLocation>
        <location evidence="5">Cell inner membrane</location>
        <topology evidence="5">Peripheral membrane protein</topology>
        <orientation evidence="5">Cytoplasmic side</orientation>
    </subcellularLocation>
    <text evidence="5">Localizes to the Z ring in an FtsZ-dependent manner. Targeted to the membrane through a conserved C-terminal amphipathic helix.</text>
</comment>
<dbReference type="GO" id="GO:0009898">
    <property type="term" value="C:cytoplasmic side of plasma membrane"/>
    <property type="evidence" value="ECO:0007669"/>
    <property type="project" value="UniProtKB-UniRule"/>
</dbReference>
<dbReference type="Gene3D" id="3.30.420.40">
    <property type="match status" value="1"/>
</dbReference>
<evidence type="ECO:0000256" key="2">
    <source>
        <dbReference type="ARBA" id="ARBA00022618"/>
    </source>
</evidence>
<dbReference type="PANTHER" id="PTHR32432:SF4">
    <property type="entry name" value="CELL DIVISION PROTEIN FTSA"/>
    <property type="match status" value="1"/>
</dbReference>
<keyword evidence="4 5" id="KW-0131">Cell cycle</keyword>
<evidence type="ECO:0000259" key="7">
    <source>
        <dbReference type="SMART" id="SM00842"/>
    </source>
</evidence>
<comment type="similarity">
    <text evidence="5 6">Belongs to the FtsA/MreB family.</text>
</comment>
<evidence type="ECO:0000256" key="5">
    <source>
        <dbReference type="HAMAP-Rule" id="MF_02033"/>
    </source>
</evidence>
<evidence type="ECO:0000256" key="4">
    <source>
        <dbReference type="ARBA" id="ARBA00023306"/>
    </source>
</evidence>
<evidence type="ECO:0000313" key="9">
    <source>
        <dbReference type="Proteomes" id="UP000001369"/>
    </source>
</evidence>
<dbReference type="InterPro" id="IPR050696">
    <property type="entry name" value="FtsA/MreB"/>
</dbReference>
<evidence type="ECO:0000256" key="1">
    <source>
        <dbReference type="ARBA" id="ARBA00022475"/>
    </source>
</evidence>
<dbReference type="Pfam" id="PF14450">
    <property type="entry name" value="FtsA"/>
    <property type="match status" value="1"/>
</dbReference>
<dbReference type="AlphaFoldDB" id="C1DVM4"/>
<dbReference type="NCBIfam" id="TIGR01174">
    <property type="entry name" value="ftsA"/>
    <property type="match status" value="1"/>
</dbReference>
<keyword evidence="9" id="KW-1185">Reference proteome</keyword>
<evidence type="ECO:0000256" key="3">
    <source>
        <dbReference type="ARBA" id="ARBA00023136"/>
    </source>
</evidence>
<dbReference type="PIRSF" id="PIRSF003101">
    <property type="entry name" value="FtsA"/>
    <property type="match status" value="1"/>
</dbReference>
<dbReference type="SUPFAM" id="SSF53067">
    <property type="entry name" value="Actin-like ATPase domain"/>
    <property type="match status" value="2"/>
</dbReference>
<comment type="subunit">
    <text evidence="5">Self-interacts. Interacts with FtsZ.</text>
</comment>
<comment type="function">
    <text evidence="5 6">Cell division protein that is involved in the assembly of the Z ring. May serve as a membrane anchor for the Z ring.</text>
</comment>
<dbReference type="HAMAP" id="MF_02033">
    <property type="entry name" value="FtsA"/>
    <property type="match status" value="1"/>
</dbReference>
<keyword evidence="1 5" id="KW-1003">Cell membrane</keyword>
<dbReference type="eggNOG" id="COG0849">
    <property type="taxonomic scope" value="Bacteria"/>
</dbReference>
<dbReference type="GO" id="GO:0032153">
    <property type="term" value="C:cell division site"/>
    <property type="evidence" value="ECO:0007669"/>
    <property type="project" value="UniProtKB-UniRule"/>
</dbReference>
<dbReference type="InterPro" id="IPR020823">
    <property type="entry name" value="Cell_div_FtsA"/>
</dbReference>
<protein>
    <recommendedName>
        <fullName evidence="5 6">Cell division protein FtsA</fullName>
    </recommendedName>
</protein>
<dbReference type="Proteomes" id="UP000001369">
    <property type="component" value="Chromosome"/>
</dbReference>
<keyword evidence="2 5" id="KW-0132">Cell division</keyword>
<dbReference type="RefSeq" id="WP_012674935.1">
    <property type="nucleotide sequence ID" value="NC_012438.1"/>
</dbReference>
<keyword evidence="5" id="KW-0997">Cell inner membrane</keyword>
<dbReference type="EMBL" id="CP001229">
    <property type="protein sequence ID" value="ACN99623.1"/>
    <property type="molecule type" value="Genomic_DNA"/>
</dbReference>
<dbReference type="InterPro" id="IPR003494">
    <property type="entry name" value="SHS2_FtsA"/>
</dbReference>
<dbReference type="HOGENOM" id="CLU_037850_3_2_0"/>
<dbReference type="Pfam" id="PF02491">
    <property type="entry name" value="SHS2_FTSA"/>
    <property type="match status" value="1"/>
</dbReference>
<accession>C1DVM4</accession>
<proteinExistence type="inferred from homology"/>
<evidence type="ECO:0000313" key="8">
    <source>
        <dbReference type="EMBL" id="ACN99623.1"/>
    </source>
</evidence>
<dbReference type="KEGG" id="saf:SULAZ_1190"/>
<dbReference type="OrthoDB" id="9768127at2"/>
<name>C1DVM4_SULAA</name>
<evidence type="ECO:0000256" key="6">
    <source>
        <dbReference type="PIRNR" id="PIRNR003101"/>
    </source>
</evidence>
<dbReference type="Gene3D" id="3.30.1490.110">
    <property type="match status" value="1"/>
</dbReference>
<dbReference type="SMART" id="SM00842">
    <property type="entry name" value="FtsA"/>
    <property type="match status" value="1"/>
</dbReference>
<dbReference type="STRING" id="204536.SULAZ_1190"/>
<sequence>MAKSKIFVALDVGSSKISTIFGDLDELGNIYVIGSGESTSKGIEKGTVINPSDAIRSIKESVTAGENASGFKVNAVLVNIGGQHIEAKKEKENISFSMPNKEIDKDDVNSLIEKINSKYQSDSTTILHIIPTKYILDDEDIVYDPIGLMGNKLTGEFTVITIKTSTYNNVKKIIESTGLKIIDTVVNPLASATSVLYPEEKELGVALIDIGGSLSDIAVYKNGSLEMLKSIPLGGSLITKDIAFRFKISKDLAESLKIHYGMASTDFIEVNDYIDIPFREDEENIRIERKDLVETIEWRLTEIFELLRKELEKSGLYDKLTSGIVLTGGVANTPYIKDLAERIFEKDVRIGKPKDFKCFSEKLYSPQYATAIGMLQFMSNTLEKTEIQYNSDKNLFNFEEMINKLIGKIKELF</sequence>
<dbReference type="GO" id="GO:0043093">
    <property type="term" value="P:FtsZ-dependent cytokinesis"/>
    <property type="evidence" value="ECO:0007669"/>
    <property type="project" value="UniProtKB-UniRule"/>
</dbReference>
<organism evidence="8 9">
    <name type="scientific">Sulfurihydrogenibium azorense (strain DSM 15241 / OCM 825 / Az-Fu1)</name>
    <dbReference type="NCBI Taxonomy" id="204536"/>
    <lineage>
        <taxon>Bacteria</taxon>
        <taxon>Pseudomonadati</taxon>
        <taxon>Aquificota</taxon>
        <taxon>Aquificia</taxon>
        <taxon>Aquificales</taxon>
        <taxon>Hydrogenothermaceae</taxon>
        <taxon>Sulfurihydrogenibium</taxon>
    </lineage>
</organism>
<reference evidence="8 9" key="1">
    <citation type="journal article" date="2009" name="J. Bacteriol.">
        <title>Complete and draft genome sequences of six members of the Aquificales.</title>
        <authorList>
            <person name="Reysenbach A.L."/>
            <person name="Hamamura N."/>
            <person name="Podar M."/>
            <person name="Griffiths E."/>
            <person name="Ferreira S."/>
            <person name="Hochstein R."/>
            <person name="Heidelberg J."/>
            <person name="Johnson J."/>
            <person name="Mead D."/>
            <person name="Pohorille A."/>
            <person name="Sarmiento M."/>
            <person name="Schweighofer K."/>
            <person name="Seshadri R."/>
            <person name="Voytek M.A."/>
        </authorList>
    </citation>
    <scope>NUCLEOTIDE SEQUENCE [LARGE SCALE GENOMIC DNA]</scope>
    <source>
        <strain evidence="9">Az-Fu1 / DSM 15241 / OCM 825</strain>
    </source>
</reference>
<dbReference type="InterPro" id="IPR043129">
    <property type="entry name" value="ATPase_NBD"/>
</dbReference>